<dbReference type="EMBL" id="CP065959">
    <property type="protein sequence ID" value="QQC93198.1"/>
    <property type="molecule type" value="Genomic_DNA"/>
</dbReference>
<dbReference type="Gene3D" id="3.30.565.10">
    <property type="entry name" value="Histidine kinase-like ATPase, C-terminal domain"/>
    <property type="match status" value="1"/>
</dbReference>
<dbReference type="GO" id="GO:0004674">
    <property type="term" value="F:protein serine/threonine kinase activity"/>
    <property type="evidence" value="ECO:0007669"/>
    <property type="project" value="UniProtKB-KW"/>
</dbReference>
<dbReference type="InterPro" id="IPR036890">
    <property type="entry name" value="HATPase_C_sf"/>
</dbReference>
<dbReference type="CDD" id="cd16936">
    <property type="entry name" value="HATPase_RsbW-like"/>
    <property type="match status" value="1"/>
</dbReference>
<proteinExistence type="predicted"/>
<evidence type="ECO:0000256" key="2">
    <source>
        <dbReference type="SAM" id="MobiDB-lite"/>
    </source>
</evidence>
<keyword evidence="4" id="KW-0547">Nucleotide-binding</keyword>
<dbReference type="AlphaFoldDB" id="A0A7T4U1T0"/>
<dbReference type="SUPFAM" id="SSF55874">
    <property type="entry name" value="ATPase domain of HSP90 chaperone/DNA topoisomerase II/histidine kinase"/>
    <property type="match status" value="1"/>
</dbReference>
<keyword evidence="1" id="KW-0808">Transferase</keyword>
<dbReference type="RefSeq" id="WP_079249834.1">
    <property type="nucleotide sequence ID" value="NZ_CP015588.1"/>
</dbReference>
<feature type="region of interest" description="Disordered" evidence="2">
    <location>
        <begin position="1"/>
        <end position="30"/>
    </location>
</feature>
<dbReference type="PANTHER" id="PTHR35526:SF3">
    <property type="entry name" value="ANTI-SIGMA-F FACTOR RSBW"/>
    <property type="match status" value="1"/>
</dbReference>
<name>A0A7T4U1T0_9ACTN</name>
<evidence type="ECO:0000313" key="4">
    <source>
        <dbReference type="EMBL" id="QQC93198.1"/>
    </source>
</evidence>
<dbReference type="InterPro" id="IPR003594">
    <property type="entry name" value="HATPase_dom"/>
</dbReference>
<dbReference type="PANTHER" id="PTHR35526">
    <property type="entry name" value="ANTI-SIGMA-F FACTOR RSBW-RELATED"/>
    <property type="match status" value="1"/>
</dbReference>
<evidence type="ECO:0000313" key="5">
    <source>
        <dbReference type="Proteomes" id="UP000596130"/>
    </source>
</evidence>
<accession>A0A7T4U1T0</accession>
<evidence type="ECO:0000259" key="3">
    <source>
        <dbReference type="Pfam" id="PF13581"/>
    </source>
</evidence>
<keyword evidence="1" id="KW-0418">Kinase</keyword>
<keyword evidence="4" id="KW-0067">ATP-binding</keyword>
<dbReference type="InterPro" id="IPR050267">
    <property type="entry name" value="Anti-sigma-factor_SerPK"/>
</dbReference>
<protein>
    <submittedName>
        <fullName evidence="4">ATP-binding protein</fullName>
    </submittedName>
</protein>
<keyword evidence="1" id="KW-0723">Serine/threonine-protein kinase</keyword>
<feature type="domain" description="Histidine kinase/HSP90-like ATPase" evidence="3">
    <location>
        <begin position="48"/>
        <end position="150"/>
    </location>
</feature>
<dbReference type="Proteomes" id="UP000596130">
    <property type="component" value="Chromosome"/>
</dbReference>
<dbReference type="GO" id="GO:0005524">
    <property type="term" value="F:ATP binding"/>
    <property type="evidence" value="ECO:0007669"/>
    <property type="project" value="UniProtKB-KW"/>
</dbReference>
<reference evidence="4 5" key="1">
    <citation type="submission" date="2020-12" db="EMBL/GenBank/DDBJ databases">
        <title>Identification and biosynthesis of polyene macrolides produced by Streptomyces alfalfae Men-myco-93-63.</title>
        <authorList>
            <person name="Liu D."/>
            <person name="Li Y."/>
            <person name="Liu L."/>
            <person name="Han X."/>
            <person name="Shen F."/>
        </authorList>
    </citation>
    <scope>NUCLEOTIDE SEQUENCE [LARGE SCALE GENOMIC DNA]</scope>
    <source>
        <strain evidence="4 5">Men-myco-93-63</strain>
    </source>
</reference>
<evidence type="ECO:0000256" key="1">
    <source>
        <dbReference type="ARBA" id="ARBA00022527"/>
    </source>
</evidence>
<gene>
    <name evidence="4" type="ORF">I8755_36345</name>
</gene>
<organism evidence="4 5">
    <name type="scientific">Streptomyces alfalfae</name>
    <dbReference type="NCBI Taxonomy" id="1642299"/>
    <lineage>
        <taxon>Bacteria</taxon>
        <taxon>Bacillati</taxon>
        <taxon>Actinomycetota</taxon>
        <taxon>Actinomycetes</taxon>
        <taxon>Kitasatosporales</taxon>
        <taxon>Streptomycetaceae</taxon>
        <taxon>Streptomyces</taxon>
    </lineage>
</organism>
<sequence>MSLNAPSGRPCERGTLASLPDVPPLPDTAGKARGHVLGVLQDRADSGAAAVGERVLGDVLLVVSELFTNALRHGGGVTLFEVRAGAHEISVSVGDRSTDLPATPSHRRTRLGTGEDIADGKGGYGWSLVRELADMITLVLQGDGKVITVRLPLTDTIDGEKPSAPAI</sequence>
<feature type="region of interest" description="Disordered" evidence="2">
    <location>
        <begin position="95"/>
        <end position="114"/>
    </location>
</feature>
<dbReference type="Pfam" id="PF13581">
    <property type="entry name" value="HATPase_c_2"/>
    <property type="match status" value="1"/>
</dbReference>